<organism evidence="1 2">
    <name type="scientific">Lyngbya aestuarii BL J</name>
    <dbReference type="NCBI Taxonomy" id="1348334"/>
    <lineage>
        <taxon>Bacteria</taxon>
        <taxon>Bacillati</taxon>
        <taxon>Cyanobacteriota</taxon>
        <taxon>Cyanophyceae</taxon>
        <taxon>Oscillatoriophycideae</taxon>
        <taxon>Oscillatoriales</taxon>
        <taxon>Microcoleaceae</taxon>
        <taxon>Lyngbya</taxon>
    </lineage>
</organism>
<dbReference type="InterPro" id="IPR008792">
    <property type="entry name" value="PQQD"/>
</dbReference>
<dbReference type="Gene3D" id="1.10.10.1150">
    <property type="entry name" value="Coenzyme PQQ synthesis protein D (PqqD)"/>
    <property type="match status" value="1"/>
</dbReference>
<gene>
    <name evidence="1" type="ORF">M595_4903</name>
</gene>
<proteinExistence type="predicted"/>
<evidence type="ECO:0000313" key="1">
    <source>
        <dbReference type="EMBL" id="ERT05155.1"/>
    </source>
</evidence>
<dbReference type="EMBL" id="AUZM01000066">
    <property type="protein sequence ID" value="ERT05155.1"/>
    <property type="molecule type" value="Genomic_DNA"/>
</dbReference>
<sequence length="161" mass="18464">MIEETSIIYTAKTQRSSQLHHEVIILDLATEEYYGSQSVGATIWRMLLSQPRTIKEIREAILSRYQVDPRQCDRDLMDFILQLQANGLIQLHPSPSRISLLVYRVSRKVEKLFSTIFDSEQGWGSQYRKFSAQAGATMMSKLPYQTPVLTYCGSNHPSLYG</sequence>
<reference evidence="1 2" key="1">
    <citation type="journal article" date="2013" name="Front. Microbiol.">
        <title>Comparative genomic analyses of the cyanobacterium, Lyngbya aestuarii BL J, a powerful hydrogen producer.</title>
        <authorList>
            <person name="Kothari A."/>
            <person name="Vaughn M."/>
            <person name="Garcia-Pichel F."/>
        </authorList>
    </citation>
    <scope>NUCLEOTIDE SEQUENCE [LARGE SCALE GENOMIC DNA]</scope>
    <source>
        <strain evidence="1 2">BL J</strain>
    </source>
</reference>
<accession>U7QDS0</accession>
<protein>
    <submittedName>
        <fullName evidence="1">Putative thymidylate synthase-like protein</fullName>
    </submittedName>
</protein>
<dbReference type="OrthoDB" id="1495225at2"/>
<dbReference type="RefSeq" id="WP_023068605.1">
    <property type="nucleotide sequence ID" value="NZ_AUZM01000066.1"/>
</dbReference>
<evidence type="ECO:0000313" key="2">
    <source>
        <dbReference type="Proteomes" id="UP000017127"/>
    </source>
</evidence>
<comment type="caution">
    <text evidence="1">The sequence shown here is derived from an EMBL/GenBank/DDBJ whole genome shotgun (WGS) entry which is preliminary data.</text>
</comment>
<dbReference type="AlphaFoldDB" id="U7QDS0"/>
<dbReference type="InterPro" id="IPR041881">
    <property type="entry name" value="PqqD_sf"/>
</dbReference>
<name>U7QDS0_9CYAN</name>
<dbReference type="Pfam" id="PF05402">
    <property type="entry name" value="PqqD"/>
    <property type="match status" value="1"/>
</dbReference>
<keyword evidence="2" id="KW-1185">Reference proteome</keyword>
<dbReference type="Proteomes" id="UP000017127">
    <property type="component" value="Unassembled WGS sequence"/>
</dbReference>